<dbReference type="InterPro" id="IPR029044">
    <property type="entry name" value="Nucleotide-diphossugar_trans"/>
</dbReference>
<reference evidence="2 3" key="1">
    <citation type="submission" date="2021-03" db="EMBL/GenBank/DDBJ databases">
        <title>novel species isolated from a fishpond in China.</title>
        <authorList>
            <person name="Lu H."/>
            <person name="Cai Z."/>
        </authorList>
    </citation>
    <scope>NUCLEOTIDE SEQUENCE [LARGE SCALE GENOMIC DNA]</scope>
    <source>
        <strain evidence="2 3">YJ13C</strain>
    </source>
</reference>
<dbReference type="InterPro" id="IPR001173">
    <property type="entry name" value="Glyco_trans_2-like"/>
</dbReference>
<evidence type="ECO:0000313" key="3">
    <source>
        <dbReference type="Proteomes" id="UP000664480"/>
    </source>
</evidence>
<sequence length="307" mass="35629">MGKVSLVSISCLTFNHAPYLRKCFDSFLAQKTDFEIEILVHDDASTDGTQEIIQEYTEKYPGIFKPIIQKENQYSQGVRGIAVRYNFARSKGKYIATCEGDDYWTDPLKLQKQVDFLEDNPNYSMCCTNYSEINSAGEIIKEKGWGSTKSAKTITQEVIFKKYKPKILTSVFRKESVDFEFPKEFFESFNADNFMCALASNYGPIAYLNIITGHYRVHNQGIWSGKSKIRQFEMQLETFLKMKNVFLKKEQQLAIENRIYHIRRKLSRLYILNKDFGKSFSLIHQLSKTNKIDSAKVFFGNLISIVR</sequence>
<comment type="caution">
    <text evidence="2">The sequence shown here is derived from an EMBL/GenBank/DDBJ whole genome shotgun (WGS) entry which is preliminary data.</text>
</comment>
<dbReference type="Proteomes" id="UP000664480">
    <property type="component" value="Unassembled WGS sequence"/>
</dbReference>
<dbReference type="PANTHER" id="PTHR22916">
    <property type="entry name" value="GLYCOSYLTRANSFERASE"/>
    <property type="match status" value="1"/>
</dbReference>
<feature type="domain" description="Glycosyltransferase 2-like" evidence="1">
    <location>
        <begin position="13"/>
        <end position="148"/>
    </location>
</feature>
<dbReference type="Pfam" id="PF00535">
    <property type="entry name" value="Glycos_transf_2"/>
    <property type="match status" value="1"/>
</dbReference>
<proteinExistence type="predicted"/>
<accession>A0ABS3CM77</accession>
<dbReference type="PANTHER" id="PTHR22916:SF3">
    <property type="entry name" value="UDP-GLCNAC:BETAGAL BETA-1,3-N-ACETYLGLUCOSAMINYLTRANSFERASE-LIKE PROTEIN 1"/>
    <property type="match status" value="1"/>
</dbReference>
<gene>
    <name evidence="2" type="ORF">J0A69_19240</name>
</gene>
<organism evidence="2 3">
    <name type="scientific">Algoriphagus pacificus</name>
    <dbReference type="NCBI Taxonomy" id="2811234"/>
    <lineage>
        <taxon>Bacteria</taxon>
        <taxon>Pseudomonadati</taxon>
        <taxon>Bacteroidota</taxon>
        <taxon>Cytophagia</taxon>
        <taxon>Cytophagales</taxon>
        <taxon>Cyclobacteriaceae</taxon>
        <taxon>Algoriphagus</taxon>
    </lineage>
</organism>
<name>A0ABS3CM77_9BACT</name>
<dbReference type="SUPFAM" id="SSF53448">
    <property type="entry name" value="Nucleotide-diphospho-sugar transferases"/>
    <property type="match status" value="1"/>
</dbReference>
<evidence type="ECO:0000259" key="1">
    <source>
        <dbReference type="Pfam" id="PF00535"/>
    </source>
</evidence>
<dbReference type="EMBL" id="JAFKCU010000006">
    <property type="protein sequence ID" value="MBN7817586.1"/>
    <property type="molecule type" value="Genomic_DNA"/>
</dbReference>
<evidence type="ECO:0000313" key="2">
    <source>
        <dbReference type="EMBL" id="MBN7817586.1"/>
    </source>
</evidence>
<protein>
    <submittedName>
        <fullName evidence="2">Glycosyltransferase</fullName>
    </submittedName>
</protein>
<dbReference type="Gene3D" id="3.90.550.10">
    <property type="entry name" value="Spore Coat Polysaccharide Biosynthesis Protein SpsA, Chain A"/>
    <property type="match status" value="1"/>
</dbReference>
<dbReference type="RefSeq" id="WP_206588252.1">
    <property type="nucleotide sequence ID" value="NZ_JAFKCU010000006.1"/>
</dbReference>
<keyword evidence="3" id="KW-1185">Reference proteome</keyword>